<evidence type="ECO:0000259" key="2">
    <source>
        <dbReference type="Pfam" id="PF22691"/>
    </source>
</evidence>
<dbReference type="Proteomes" id="UP000032067">
    <property type="component" value="Unassembled WGS sequence"/>
</dbReference>
<dbReference type="InterPro" id="IPR016039">
    <property type="entry name" value="Thiolase-like"/>
</dbReference>
<protein>
    <submittedName>
        <fullName evidence="3">Acetyl-CoA acetyltransferase</fullName>
    </submittedName>
</protein>
<keyword evidence="3" id="KW-0808">Transferase</keyword>
<dbReference type="InterPro" id="IPR055140">
    <property type="entry name" value="Thiolase_C_2"/>
</dbReference>
<dbReference type="GO" id="GO:0003988">
    <property type="term" value="F:acetyl-CoA C-acyltransferase activity"/>
    <property type="evidence" value="ECO:0007669"/>
    <property type="project" value="UniProtKB-ARBA"/>
</dbReference>
<reference evidence="3 4" key="1">
    <citation type="submission" date="2014-12" db="EMBL/GenBank/DDBJ databases">
        <title>16Stimator: statistical estimation of ribosomal gene copy numbers from draft genome assemblies.</title>
        <authorList>
            <person name="Perisin M.A."/>
            <person name="Vetter M."/>
            <person name="Gilbert J.A."/>
            <person name="Bergelson J."/>
        </authorList>
    </citation>
    <scope>NUCLEOTIDE SEQUENCE [LARGE SCALE GENOMIC DNA]</scope>
    <source>
        <strain evidence="3 4">MEDvA23</strain>
    </source>
</reference>
<dbReference type="OrthoDB" id="9790314at2"/>
<dbReference type="InterPro" id="IPR020616">
    <property type="entry name" value="Thiolase_N"/>
</dbReference>
<dbReference type="Gene3D" id="3.40.47.10">
    <property type="match status" value="1"/>
</dbReference>
<gene>
    <name evidence="3" type="ORF">RT97_06080</name>
</gene>
<evidence type="ECO:0000313" key="3">
    <source>
        <dbReference type="EMBL" id="KIQ35410.1"/>
    </source>
</evidence>
<dbReference type="RefSeq" id="WP_042577835.1">
    <property type="nucleotide sequence ID" value="NZ_JXQQ01000010.1"/>
</dbReference>
<dbReference type="Pfam" id="PF00108">
    <property type="entry name" value="Thiolase_N"/>
    <property type="match status" value="1"/>
</dbReference>
<dbReference type="PANTHER" id="PTHR42870">
    <property type="entry name" value="ACETYL-COA C-ACETYLTRANSFERASE"/>
    <property type="match status" value="1"/>
</dbReference>
<dbReference type="EMBL" id="JXQQ01000010">
    <property type="protein sequence ID" value="KIQ35410.1"/>
    <property type="molecule type" value="Genomic_DNA"/>
</dbReference>
<name>A0A0D0N228_VARPD</name>
<proteinExistence type="predicted"/>
<dbReference type="CDD" id="cd00829">
    <property type="entry name" value="SCP-x_thiolase"/>
    <property type="match status" value="1"/>
</dbReference>
<feature type="domain" description="Thiolase C-terminal" evidence="2">
    <location>
        <begin position="264"/>
        <end position="375"/>
    </location>
</feature>
<organism evidence="3 4">
    <name type="scientific">Variovorax paradoxus</name>
    <dbReference type="NCBI Taxonomy" id="34073"/>
    <lineage>
        <taxon>Bacteria</taxon>
        <taxon>Pseudomonadati</taxon>
        <taxon>Pseudomonadota</taxon>
        <taxon>Betaproteobacteria</taxon>
        <taxon>Burkholderiales</taxon>
        <taxon>Comamonadaceae</taxon>
        <taxon>Variovorax</taxon>
    </lineage>
</organism>
<feature type="domain" description="Thiolase N-terminal" evidence="1">
    <location>
        <begin position="29"/>
        <end position="185"/>
    </location>
</feature>
<dbReference type="PIRSF" id="PIRSF000429">
    <property type="entry name" value="Ac-CoA_Ac_transf"/>
    <property type="match status" value="1"/>
</dbReference>
<comment type="caution">
    <text evidence="3">The sequence shown here is derived from an EMBL/GenBank/DDBJ whole genome shotgun (WGS) entry which is preliminary data.</text>
</comment>
<sequence>MIPVRTGYEGVALVAPFTVPYERYSIRNAQWFAAQALRGLLKEASLDKSQVDGISLSSFLLRPDTVVGLTQQLGLSPRWMDDVPTGGASGVMALRRAARAVQCGDADIIACIGADTNHVESFRQGLANFSSFARDATYPYGAGGPNSMFALITDNYMRQFGATRTDFGRIAVSQRANAALNPNAMLRKPMSLDDYMRARPIAEPIHLLDCVMPCAGAEGFLVMREERAEALSLPHVKLRGAIERHNAYVEDPVMIRGGWLRDRDELYAQAGISPGHIDVVHTYDDYPVIVLMQFEGLGLCDLGGGPAFVRENTFTHDGTVPHNTSGGQLSAGQAGAAGGFLGLTETIRQLLGVAGERQVRDARWGLVSGFGIVNFDRCVCTGAVILERAQ</sequence>
<dbReference type="Pfam" id="PF22691">
    <property type="entry name" value="Thiolase_C_1"/>
    <property type="match status" value="1"/>
</dbReference>
<dbReference type="AlphaFoldDB" id="A0A0D0N228"/>
<accession>A0A0D0N228</accession>
<dbReference type="PANTHER" id="PTHR42870:SF1">
    <property type="entry name" value="NON-SPECIFIC LIPID-TRANSFER PROTEIN-LIKE 2"/>
    <property type="match status" value="1"/>
</dbReference>
<evidence type="ECO:0000313" key="4">
    <source>
        <dbReference type="Proteomes" id="UP000032067"/>
    </source>
</evidence>
<dbReference type="SUPFAM" id="SSF53901">
    <property type="entry name" value="Thiolase-like"/>
    <property type="match status" value="2"/>
</dbReference>
<dbReference type="InterPro" id="IPR002155">
    <property type="entry name" value="Thiolase"/>
</dbReference>
<evidence type="ECO:0000259" key="1">
    <source>
        <dbReference type="Pfam" id="PF00108"/>
    </source>
</evidence>